<feature type="repeat" description="ANK" evidence="1">
    <location>
        <begin position="237"/>
        <end position="266"/>
    </location>
</feature>
<feature type="repeat" description="ANK" evidence="1">
    <location>
        <begin position="72"/>
        <end position="92"/>
    </location>
</feature>
<dbReference type="InterPro" id="IPR036770">
    <property type="entry name" value="Ankyrin_rpt-contain_sf"/>
</dbReference>
<dbReference type="Pfam" id="PF12796">
    <property type="entry name" value="Ank_2"/>
    <property type="match status" value="2"/>
</dbReference>
<gene>
    <name evidence="2" type="ORF">C2845_PM02G07250</name>
</gene>
<dbReference type="AlphaFoldDB" id="A0A3L6SAC1"/>
<dbReference type="InterPro" id="IPR002110">
    <property type="entry name" value="Ankyrin_rpt"/>
</dbReference>
<proteinExistence type="predicted"/>
<dbReference type="SUPFAM" id="SSF48403">
    <property type="entry name" value="Ankyrin repeat"/>
    <property type="match status" value="1"/>
</dbReference>
<dbReference type="Proteomes" id="UP000275267">
    <property type="component" value="Unassembled WGS sequence"/>
</dbReference>
<evidence type="ECO:0000313" key="2">
    <source>
        <dbReference type="EMBL" id="RLN17062.1"/>
    </source>
</evidence>
<accession>A0A3L6SAC1</accession>
<comment type="caution">
    <text evidence="2">The sequence shown here is derived from an EMBL/GenBank/DDBJ whole genome shotgun (WGS) entry which is preliminary data.</text>
</comment>
<reference evidence="3" key="1">
    <citation type="journal article" date="2019" name="Nat. Commun.">
        <title>The genome of broomcorn millet.</title>
        <authorList>
            <person name="Zou C."/>
            <person name="Miki D."/>
            <person name="Li D."/>
            <person name="Tang Q."/>
            <person name="Xiao L."/>
            <person name="Rajput S."/>
            <person name="Deng P."/>
            <person name="Jia W."/>
            <person name="Huang R."/>
            <person name="Zhang M."/>
            <person name="Sun Y."/>
            <person name="Hu J."/>
            <person name="Fu X."/>
            <person name="Schnable P.S."/>
            <person name="Li F."/>
            <person name="Zhang H."/>
            <person name="Feng B."/>
            <person name="Zhu X."/>
            <person name="Liu R."/>
            <person name="Schnable J.C."/>
            <person name="Zhu J.-K."/>
            <person name="Zhang H."/>
        </authorList>
    </citation>
    <scope>NUCLEOTIDE SEQUENCE [LARGE SCALE GENOMIC DNA]</scope>
</reference>
<dbReference type="PANTHER" id="PTHR24121">
    <property type="entry name" value="NO MECHANORECEPTOR POTENTIAL C, ISOFORM D-RELATED"/>
    <property type="match status" value="1"/>
</dbReference>
<dbReference type="Gene3D" id="1.25.40.20">
    <property type="entry name" value="Ankyrin repeat-containing domain"/>
    <property type="match status" value="2"/>
</dbReference>
<dbReference type="SMART" id="SM00248">
    <property type="entry name" value="ANK"/>
    <property type="match status" value="6"/>
</dbReference>
<dbReference type="Pfam" id="PF00023">
    <property type="entry name" value="Ank"/>
    <property type="match status" value="1"/>
</dbReference>
<sequence>MSMKRALLSAATRGKVDELRQLVARSDAEVLGSLLTPQFDTAVHIAALHGHSRFVREALSLNRELLFSRNRDGDTPLHLAARAGKERVARLLAGLAQGWTFDASSRDDGFQVPPYTNTRYSLSLCVFCSFKPQDRGDTPLHVAVRHRREPVALTLIEASPYSALQLNDSMESPLHLAAREGLSYVVWKILRIATVEQRPSISDRGTPLHEAARGGHFLILTLLVEKRPELTELVDASGSNALHYAAERNEKRMVKILSCTGASSSL</sequence>
<keyword evidence="3" id="KW-1185">Reference proteome</keyword>
<dbReference type="PROSITE" id="PS50088">
    <property type="entry name" value="ANK_REPEAT"/>
    <property type="match status" value="2"/>
</dbReference>
<organism evidence="2 3">
    <name type="scientific">Panicum miliaceum</name>
    <name type="common">Proso millet</name>
    <name type="synonym">Broomcorn millet</name>
    <dbReference type="NCBI Taxonomy" id="4540"/>
    <lineage>
        <taxon>Eukaryota</taxon>
        <taxon>Viridiplantae</taxon>
        <taxon>Streptophyta</taxon>
        <taxon>Embryophyta</taxon>
        <taxon>Tracheophyta</taxon>
        <taxon>Spermatophyta</taxon>
        <taxon>Magnoliopsida</taxon>
        <taxon>Liliopsida</taxon>
        <taxon>Poales</taxon>
        <taxon>Poaceae</taxon>
        <taxon>PACMAD clade</taxon>
        <taxon>Panicoideae</taxon>
        <taxon>Panicodae</taxon>
        <taxon>Paniceae</taxon>
        <taxon>Panicinae</taxon>
        <taxon>Panicum</taxon>
        <taxon>Panicum sect. Panicum</taxon>
    </lineage>
</organism>
<dbReference type="EMBL" id="PQIB02000005">
    <property type="protein sequence ID" value="RLN17062.1"/>
    <property type="molecule type" value="Genomic_DNA"/>
</dbReference>
<name>A0A3L6SAC1_PANMI</name>
<dbReference type="STRING" id="4540.A0A3L6SAC1"/>
<dbReference type="PANTHER" id="PTHR24121:SF21">
    <property type="entry name" value="ANKYRIN REPEAT FAMILY PROTEIN"/>
    <property type="match status" value="1"/>
</dbReference>
<dbReference type="PROSITE" id="PS50297">
    <property type="entry name" value="ANK_REP_REGION"/>
    <property type="match status" value="2"/>
</dbReference>
<evidence type="ECO:0000256" key="1">
    <source>
        <dbReference type="PROSITE-ProRule" id="PRU00023"/>
    </source>
</evidence>
<protein>
    <submittedName>
        <fullName evidence="2">Uncharacterized protein</fullName>
    </submittedName>
</protein>
<evidence type="ECO:0000313" key="3">
    <source>
        <dbReference type="Proteomes" id="UP000275267"/>
    </source>
</evidence>
<keyword evidence="1" id="KW-0040">ANK repeat</keyword>
<dbReference type="OrthoDB" id="694512at2759"/>